<organism evidence="1 2">
    <name type="scientific">Jhaorihella thermophila</name>
    <dbReference type="NCBI Taxonomy" id="488547"/>
    <lineage>
        <taxon>Bacteria</taxon>
        <taxon>Pseudomonadati</taxon>
        <taxon>Pseudomonadota</taxon>
        <taxon>Alphaproteobacteria</taxon>
        <taxon>Rhodobacterales</taxon>
        <taxon>Paracoccaceae</taxon>
        <taxon>Jhaorihella</taxon>
    </lineage>
</organism>
<accession>A0A1H5TFV9</accession>
<proteinExistence type="predicted"/>
<keyword evidence="2" id="KW-1185">Reference proteome</keyword>
<evidence type="ECO:0000313" key="1">
    <source>
        <dbReference type="EMBL" id="SEF60971.1"/>
    </source>
</evidence>
<gene>
    <name evidence="1" type="ORF">SAMN05421751_102222</name>
</gene>
<protein>
    <submittedName>
        <fullName evidence="1">Uncharacterized protein</fullName>
    </submittedName>
</protein>
<sequence length="37" mass="3984">MTCCFFLVENTPGGVLEARFEDGGLAPLTLRATRPAE</sequence>
<evidence type="ECO:0000313" key="2">
    <source>
        <dbReference type="Proteomes" id="UP000236742"/>
    </source>
</evidence>
<reference evidence="1 2" key="1">
    <citation type="submission" date="2016-10" db="EMBL/GenBank/DDBJ databases">
        <authorList>
            <person name="de Groot N.N."/>
        </authorList>
    </citation>
    <scope>NUCLEOTIDE SEQUENCE [LARGE SCALE GENOMIC DNA]</scope>
    <source>
        <strain evidence="1 2">DSM 23413</strain>
    </source>
</reference>
<name>A0A1H5TFV9_9RHOB</name>
<dbReference type="Proteomes" id="UP000236742">
    <property type="component" value="Unassembled WGS sequence"/>
</dbReference>
<dbReference type="AlphaFoldDB" id="A0A1H5TFV9"/>
<dbReference type="EMBL" id="FNVD01000002">
    <property type="protein sequence ID" value="SEF60971.1"/>
    <property type="molecule type" value="Genomic_DNA"/>
</dbReference>